<keyword evidence="3" id="KW-1185">Reference proteome</keyword>
<proteinExistence type="predicted"/>
<dbReference type="Proteomes" id="UP001611383">
    <property type="component" value="Chromosome"/>
</dbReference>
<name>A0ABY9X4F2_9BACT</name>
<sequence length="213" mass="24021">MYRFSPEVERGRGGRRTSSPPASSFVKAFDMVLPPGRSASSLWGMPVVPEDRVASGPGHADIQRIMGFAQLIEDHKQEILVRWKEMVRTLRDARRLSEESLENHVPHLIDWLVVKLRERDEADVRGSQMLSREHAFQRVGDDFDLVEVLVELSILRDVLLSLWVEEPGGVSPTEVLYLSRDLDDVVTICSTEFARQVLARHGASPQATQAMGH</sequence>
<evidence type="ECO:0000256" key="1">
    <source>
        <dbReference type="SAM" id="MobiDB-lite"/>
    </source>
</evidence>
<evidence type="ECO:0000313" key="2">
    <source>
        <dbReference type="EMBL" id="WNG50287.1"/>
    </source>
</evidence>
<reference evidence="2 3" key="1">
    <citation type="submission" date="2019-08" db="EMBL/GenBank/DDBJ databases">
        <title>Archangium and Cystobacter genomes.</title>
        <authorList>
            <person name="Chen I.-C.K."/>
            <person name="Wielgoss S."/>
        </authorList>
    </citation>
    <scope>NUCLEOTIDE SEQUENCE [LARGE SCALE GENOMIC DNA]</scope>
    <source>
        <strain evidence="2 3">Cbm 6</strain>
    </source>
</reference>
<protein>
    <recommendedName>
        <fullName evidence="4">RsbT co-antagonist protein RsbRD N-terminal domain-containing protein</fullName>
    </recommendedName>
</protein>
<accession>A0ABY9X4F2</accession>
<feature type="region of interest" description="Disordered" evidence="1">
    <location>
        <begin position="1"/>
        <end position="22"/>
    </location>
</feature>
<dbReference type="EMBL" id="CP043494">
    <property type="protein sequence ID" value="WNG50287.1"/>
    <property type="molecule type" value="Genomic_DNA"/>
</dbReference>
<organism evidence="2 3">
    <name type="scientific">Archangium minus</name>
    <dbReference type="NCBI Taxonomy" id="83450"/>
    <lineage>
        <taxon>Bacteria</taxon>
        <taxon>Pseudomonadati</taxon>
        <taxon>Myxococcota</taxon>
        <taxon>Myxococcia</taxon>
        <taxon>Myxococcales</taxon>
        <taxon>Cystobacterineae</taxon>
        <taxon>Archangiaceae</taxon>
        <taxon>Archangium</taxon>
    </lineage>
</organism>
<evidence type="ECO:0000313" key="3">
    <source>
        <dbReference type="Proteomes" id="UP001611383"/>
    </source>
</evidence>
<evidence type="ECO:0008006" key="4">
    <source>
        <dbReference type="Google" id="ProtNLM"/>
    </source>
</evidence>
<gene>
    <name evidence="2" type="ORF">F0U60_43765</name>
</gene>
<feature type="compositionally biased region" description="Basic and acidic residues" evidence="1">
    <location>
        <begin position="1"/>
        <end position="12"/>
    </location>
</feature>